<organism evidence="3 4">
    <name type="scientific">Loigolactobacillus rennini DSM 20253</name>
    <dbReference type="NCBI Taxonomy" id="1423796"/>
    <lineage>
        <taxon>Bacteria</taxon>
        <taxon>Bacillati</taxon>
        <taxon>Bacillota</taxon>
        <taxon>Bacilli</taxon>
        <taxon>Lactobacillales</taxon>
        <taxon>Lactobacillaceae</taxon>
        <taxon>Loigolactobacillus</taxon>
    </lineage>
</organism>
<dbReference type="EMBL" id="AYYI01000015">
    <property type="protein sequence ID" value="KRM99357.1"/>
    <property type="molecule type" value="Genomic_DNA"/>
</dbReference>
<dbReference type="GO" id="GO:0046417">
    <property type="term" value="P:chorismate metabolic process"/>
    <property type="evidence" value="ECO:0007669"/>
    <property type="project" value="InterPro"/>
</dbReference>
<evidence type="ECO:0000313" key="3">
    <source>
        <dbReference type="EMBL" id="KRM99357.1"/>
    </source>
</evidence>
<dbReference type="SUPFAM" id="SSF48600">
    <property type="entry name" value="Chorismate mutase II"/>
    <property type="match status" value="1"/>
</dbReference>
<dbReference type="Gene3D" id="1.20.59.10">
    <property type="entry name" value="Chorismate mutase"/>
    <property type="match status" value="1"/>
</dbReference>
<dbReference type="RefSeq" id="WP_057873241.1">
    <property type="nucleotide sequence ID" value="NZ_AYYI01000015.1"/>
</dbReference>
<evidence type="ECO:0000313" key="4">
    <source>
        <dbReference type="Proteomes" id="UP000051638"/>
    </source>
</evidence>
<dbReference type="PANTHER" id="PTHR38041:SF1">
    <property type="entry name" value="CHORISMATE MUTASE"/>
    <property type="match status" value="1"/>
</dbReference>
<dbReference type="GO" id="GO:0004106">
    <property type="term" value="F:chorismate mutase activity"/>
    <property type="evidence" value="ECO:0007669"/>
    <property type="project" value="InterPro"/>
</dbReference>
<name>A0A0R2D650_9LACO</name>
<dbReference type="STRING" id="1423796.FC24_GL000320"/>
<dbReference type="PANTHER" id="PTHR38041">
    <property type="entry name" value="CHORISMATE MUTASE"/>
    <property type="match status" value="1"/>
</dbReference>
<evidence type="ECO:0000259" key="2">
    <source>
        <dbReference type="PROSITE" id="PS51168"/>
    </source>
</evidence>
<dbReference type="OrthoDB" id="9802281at2"/>
<accession>A0A0R2D650</accession>
<proteinExistence type="predicted"/>
<dbReference type="PROSITE" id="PS51168">
    <property type="entry name" value="CHORISMATE_MUT_2"/>
    <property type="match status" value="1"/>
</dbReference>
<sequence length="96" mass="11358">MLEAQRQEINQIDTQLTALFERRLAIAKEIASQKYQQQLPLTDVTREHQVIKQQCAQLKDPQLAPYLTDWYRSTMLLTKQYQAHVIQKLQHHSSIK</sequence>
<dbReference type="PATRIC" id="fig|1423796.3.peg.332"/>
<dbReference type="SMART" id="SM00830">
    <property type="entry name" value="CM_2"/>
    <property type="match status" value="1"/>
</dbReference>
<comment type="caution">
    <text evidence="3">The sequence shown here is derived from an EMBL/GenBank/DDBJ whole genome shotgun (WGS) entry which is preliminary data.</text>
</comment>
<keyword evidence="1" id="KW-0413">Isomerase</keyword>
<gene>
    <name evidence="3" type="ORF">FC24_GL000320</name>
</gene>
<dbReference type="Proteomes" id="UP000051638">
    <property type="component" value="Unassembled WGS sequence"/>
</dbReference>
<feature type="domain" description="Chorismate mutase" evidence="2">
    <location>
        <begin position="1"/>
        <end position="86"/>
    </location>
</feature>
<dbReference type="GO" id="GO:0009697">
    <property type="term" value="P:salicylic acid biosynthetic process"/>
    <property type="evidence" value="ECO:0007669"/>
    <property type="project" value="TreeGrafter"/>
</dbReference>
<dbReference type="InterPro" id="IPR051331">
    <property type="entry name" value="Chorismate_mutase-related"/>
</dbReference>
<dbReference type="AlphaFoldDB" id="A0A0R2D650"/>
<dbReference type="Pfam" id="PF01817">
    <property type="entry name" value="CM_2"/>
    <property type="match status" value="1"/>
</dbReference>
<evidence type="ECO:0000256" key="1">
    <source>
        <dbReference type="ARBA" id="ARBA00023235"/>
    </source>
</evidence>
<protein>
    <recommendedName>
        <fullName evidence="2">Chorismate mutase domain-containing protein</fullName>
    </recommendedName>
</protein>
<keyword evidence="4" id="KW-1185">Reference proteome</keyword>
<dbReference type="InterPro" id="IPR036979">
    <property type="entry name" value="CM_dom_sf"/>
</dbReference>
<dbReference type="InterPro" id="IPR036263">
    <property type="entry name" value="Chorismate_II_sf"/>
</dbReference>
<dbReference type="InterPro" id="IPR002701">
    <property type="entry name" value="CM_II_prokaryot"/>
</dbReference>
<reference evidence="3 4" key="1">
    <citation type="journal article" date="2015" name="Genome Announc.">
        <title>Expanding the biotechnology potential of lactobacilli through comparative genomics of 213 strains and associated genera.</title>
        <authorList>
            <person name="Sun Z."/>
            <person name="Harris H.M."/>
            <person name="McCann A."/>
            <person name="Guo C."/>
            <person name="Argimon S."/>
            <person name="Zhang W."/>
            <person name="Yang X."/>
            <person name="Jeffery I.B."/>
            <person name="Cooney J.C."/>
            <person name="Kagawa T.F."/>
            <person name="Liu W."/>
            <person name="Song Y."/>
            <person name="Salvetti E."/>
            <person name="Wrobel A."/>
            <person name="Rasinkangas P."/>
            <person name="Parkhill J."/>
            <person name="Rea M.C."/>
            <person name="O'Sullivan O."/>
            <person name="Ritari J."/>
            <person name="Douillard F.P."/>
            <person name="Paul Ross R."/>
            <person name="Yang R."/>
            <person name="Briner A.E."/>
            <person name="Felis G.E."/>
            <person name="de Vos W.M."/>
            <person name="Barrangou R."/>
            <person name="Klaenhammer T.R."/>
            <person name="Caufield P.W."/>
            <person name="Cui Y."/>
            <person name="Zhang H."/>
            <person name="O'Toole P.W."/>
        </authorList>
    </citation>
    <scope>NUCLEOTIDE SEQUENCE [LARGE SCALE GENOMIC DNA]</scope>
    <source>
        <strain evidence="3 4">DSM 20253</strain>
    </source>
</reference>